<keyword evidence="2" id="KW-1185">Reference proteome</keyword>
<organism evidence="1 2">
    <name type="scientific">Bifidobacterium oedipodis</name>
    <dbReference type="NCBI Taxonomy" id="2675322"/>
    <lineage>
        <taxon>Bacteria</taxon>
        <taxon>Bacillati</taxon>
        <taxon>Actinomycetota</taxon>
        <taxon>Actinomycetes</taxon>
        <taxon>Bifidobacteriales</taxon>
        <taxon>Bifidobacteriaceae</taxon>
        <taxon>Bifidobacterium</taxon>
    </lineage>
</organism>
<comment type="caution">
    <text evidence="1">The sequence shown here is derived from an EMBL/GenBank/DDBJ whole genome shotgun (WGS) entry which is preliminary data.</text>
</comment>
<evidence type="ECO:0000313" key="2">
    <source>
        <dbReference type="Proteomes" id="UP000532194"/>
    </source>
</evidence>
<dbReference type="AlphaFoldDB" id="A0A7Y0EPZ4"/>
<protein>
    <submittedName>
        <fullName evidence="1">Uncharacterized protein</fullName>
    </submittedName>
</protein>
<reference evidence="1 2" key="1">
    <citation type="submission" date="2020-02" db="EMBL/GenBank/DDBJ databases">
        <title>Characterization of phylogenetic diversity of novel bifidobacterial species isolated in Czech ZOOs.</title>
        <authorList>
            <person name="Lugli G.A."/>
            <person name="Vera N.B."/>
            <person name="Ventura M."/>
        </authorList>
    </citation>
    <scope>NUCLEOTIDE SEQUENCE [LARGE SCALE GENOMIC DNA]</scope>
    <source>
        <strain evidence="1 2">DSM 109957</strain>
    </source>
</reference>
<sequence length="163" mass="18744">MEYSGYFFGMRRSHPLPSYDGFIIIELSERPVRYHIQPLFVGAATPQECHTMAMAACRIACLAADAIRGRYNVERFARSMTRPCMERLQVMQELLDTHMLSHPDMKARFCYLPTVPTFIEGMLISNDTIEMTVLMTIGSEPLRVNLKFRYVGSRWMCSFADLG</sequence>
<accession>A0A7Y0EPZ4</accession>
<dbReference type="Proteomes" id="UP000532194">
    <property type="component" value="Unassembled WGS sequence"/>
</dbReference>
<proteinExistence type="predicted"/>
<name>A0A7Y0EPZ4_9BIFI</name>
<evidence type="ECO:0000313" key="1">
    <source>
        <dbReference type="EMBL" id="NMM94313.1"/>
    </source>
</evidence>
<dbReference type="RefSeq" id="WP_205832756.1">
    <property type="nucleotide sequence ID" value="NZ_JAAIII010000004.1"/>
</dbReference>
<dbReference type="EMBL" id="JAAIII010000004">
    <property type="protein sequence ID" value="NMM94313.1"/>
    <property type="molecule type" value="Genomic_DNA"/>
</dbReference>
<gene>
    <name evidence="1" type="ORF">G1C95_1500</name>
</gene>